<dbReference type="AlphaFoldDB" id="A0A1H8AXF1"/>
<evidence type="ECO:0000313" key="2">
    <source>
        <dbReference type="Proteomes" id="UP000199158"/>
    </source>
</evidence>
<dbReference type="OrthoDB" id="2139859at2"/>
<protein>
    <submittedName>
        <fullName evidence="1">Uncharacterized protein</fullName>
    </submittedName>
</protein>
<dbReference type="EMBL" id="FOCG01000001">
    <property type="protein sequence ID" value="SEM75375.1"/>
    <property type="molecule type" value="Genomic_DNA"/>
</dbReference>
<dbReference type="RefSeq" id="WP_092753371.1">
    <property type="nucleotide sequence ID" value="NZ_FOCG01000001.1"/>
</dbReference>
<evidence type="ECO:0000313" key="1">
    <source>
        <dbReference type="EMBL" id="SEM75375.1"/>
    </source>
</evidence>
<organism evidence="1 2">
    <name type="scientific">Hydrogenoanaerobacterium saccharovorans</name>
    <dbReference type="NCBI Taxonomy" id="474960"/>
    <lineage>
        <taxon>Bacteria</taxon>
        <taxon>Bacillati</taxon>
        <taxon>Bacillota</taxon>
        <taxon>Clostridia</taxon>
        <taxon>Eubacteriales</taxon>
        <taxon>Oscillospiraceae</taxon>
        <taxon>Hydrogenoanaerobacterium</taxon>
    </lineage>
</organism>
<reference evidence="1 2" key="1">
    <citation type="submission" date="2016-10" db="EMBL/GenBank/DDBJ databases">
        <authorList>
            <person name="de Groot N.N."/>
        </authorList>
    </citation>
    <scope>NUCLEOTIDE SEQUENCE [LARGE SCALE GENOMIC DNA]</scope>
    <source>
        <strain evidence="1 2">CGMCC 1.5070</strain>
    </source>
</reference>
<proteinExistence type="predicted"/>
<accession>A0A1H8AXF1</accession>
<sequence>MQIDEFCSRIKLSSDAIDNISTLAFDEELYQVKKNQLYSDKKAFYQEFDHSLKVSVFSFNITYASLWT</sequence>
<keyword evidence="2" id="KW-1185">Reference proteome</keyword>
<name>A0A1H8AXF1_9FIRM</name>
<gene>
    <name evidence="1" type="ORF">SAMN05216180_1598</name>
</gene>
<dbReference type="Proteomes" id="UP000199158">
    <property type="component" value="Unassembled WGS sequence"/>
</dbReference>